<sequence length="67" mass="7694">MMKCIKDYRFHGATHIKGNNYDIKEEVAKEHERYFGLKLWATKSADKKTSDKGASKKTSKSSKKGKK</sequence>
<comment type="caution">
    <text evidence="2">The sequence shown here is derived from an EMBL/GenBank/DDBJ whole genome shotgun (WGS) entry which is preliminary data.</text>
</comment>
<evidence type="ECO:0000313" key="2">
    <source>
        <dbReference type="EMBL" id="KKN04486.1"/>
    </source>
</evidence>
<evidence type="ECO:0000256" key="1">
    <source>
        <dbReference type="SAM" id="MobiDB-lite"/>
    </source>
</evidence>
<reference evidence="2" key="1">
    <citation type="journal article" date="2015" name="Nature">
        <title>Complex archaea that bridge the gap between prokaryotes and eukaryotes.</title>
        <authorList>
            <person name="Spang A."/>
            <person name="Saw J.H."/>
            <person name="Jorgensen S.L."/>
            <person name="Zaremba-Niedzwiedzka K."/>
            <person name="Martijn J."/>
            <person name="Lind A.E."/>
            <person name="van Eijk R."/>
            <person name="Schleper C."/>
            <person name="Guy L."/>
            <person name="Ettema T.J."/>
        </authorList>
    </citation>
    <scope>NUCLEOTIDE SEQUENCE</scope>
</reference>
<name>A0A0F9PTU3_9ZZZZ</name>
<feature type="compositionally biased region" description="Basic and acidic residues" evidence="1">
    <location>
        <begin position="44"/>
        <end position="54"/>
    </location>
</feature>
<accession>A0A0F9PTU3</accession>
<dbReference type="EMBL" id="LAZR01004914">
    <property type="protein sequence ID" value="KKN04486.1"/>
    <property type="molecule type" value="Genomic_DNA"/>
</dbReference>
<gene>
    <name evidence="2" type="ORF">LCGC14_1097000</name>
</gene>
<organism evidence="2">
    <name type="scientific">marine sediment metagenome</name>
    <dbReference type="NCBI Taxonomy" id="412755"/>
    <lineage>
        <taxon>unclassified sequences</taxon>
        <taxon>metagenomes</taxon>
        <taxon>ecological metagenomes</taxon>
    </lineage>
</organism>
<proteinExistence type="predicted"/>
<feature type="compositionally biased region" description="Basic residues" evidence="1">
    <location>
        <begin position="55"/>
        <end position="67"/>
    </location>
</feature>
<feature type="region of interest" description="Disordered" evidence="1">
    <location>
        <begin position="44"/>
        <end position="67"/>
    </location>
</feature>
<dbReference type="AlphaFoldDB" id="A0A0F9PTU3"/>
<protein>
    <submittedName>
        <fullName evidence="2">Uncharacterized protein</fullName>
    </submittedName>
</protein>